<dbReference type="InterPro" id="IPR001128">
    <property type="entry name" value="Cyt_P450"/>
</dbReference>
<dbReference type="GO" id="GO:0006707">
    <property type="term" value="P:cholesterol catabolic process"/>
    <property type="evidence" value="ECO:0007669"/>
    <property type="project" value="TreeGrafter"/>
</dbReference>
<evidence type="ECO:0000256" key="5">
    <source>
        <dbReference type="ARBA" id="ARBA00023004"/>
    </source>
</evidence>
<keyword evidence="4 7" id="KW-0560">Oxidoreductase</keyword>
<dbReference type="SUPFAM" id="SSF48264">
    <property type="entry name" value="Cytochrome P450"/>
    <property type="match status" value="1"/>
</dbReference>
<dbReference type="AlphaFoldDB" id="A0A8J3RT83"/>
<keyword evidence="10" id="KW-1185">Reference proteome</keyword>
<evidence type="ECO:0000256" key="7">
    <source>
        <dbReference type="RuleBase" id="RU000461"/>
    </source>
</evidence>
<dbReference type="FunFam" id="1.10.630.10:FF:000018">
    <property type="entry name" value="Cytochrome P450 monooxygenase"/>
    <property type="match status" value="1"/>
</dbReference>
<keyword evidence="2 7" id="KW-0349">Heme</keyword>
<dbReference type="GO" id="GO:0036199">
    <property type="term" value="F:cholest-4-en-3-one 26-monooxygenase activity"/>
    <property type="evidence" value="ECO:0007669"/>
    <property type="project" value="TreeGrafter"/>
</dbReference>
<gene>
    <name evidence="9" type="ORF">Plo01_72030</name>
</gene>
<comment type="caution">
    <text evidence="9">The sequence shown here is derived from an EMBL/GenBank/DDBJ whole genome shotgun (WGS) entry which is preliminary data.</text>
</comment>
<comment type="similarity">
    <text evidence="1 7">Belongs to the cytochrome P450 family.</text>
</comment>
<accession>A0A8J3RT83</accession>
<name>A0A8J3RT83_9ACTN</name>
<dbReference type="PANTHER" id="PTHR46696:SF4">
    <property type="entry name" value="BIOTIN BIOSYNTHESIS CYTOCHROME P450"/>
    <property type="match status" value="1"/>
</dbReference>
<evidence type="ECO:0000313" key="10">
    <source>
        <dbReference type="Proteomes" id="UP000616724"/>
    </source>
</evidence>
<evidence type="ECO:0000256" key="4">
    <source>
        <dbReference type="ARBA" id="ARBA00023002"/>
    </source>
</evidence>
<reference evidence="9 10" key="1">
    <citation type="submission" date="2021-01" db="EMBL/GenBank/DDBJ databases">
        <title>Whole genome shotgun sequence of Planobispora longispora NBRC 13918.</title>
        <authorList>
            <person name="Komaki H."/>
            <person name="Tamura T."/>
        </authorList>
    </citation>
    <scope>NUCLEOTIDE SEQUENCE [LARGE SCALE GENOMIC DNA]</scope>
    <source>
        <strain evidence="9 10">NBRC 13918</strain>
    </source>
</reference>
<keyword evidence="5 7" id="KW-0408">Iron</keyword>
<feature type="region of interest" description="Disordered" evidence="8">
    <location>
        <begin position="1"/>
        <end position="58"/>
    </location>
</feature>
<evidence type="ECO:0000256" key="8">
    <source>
        <dbReference type="SAM" id="MobiDB-lite"/>
    </source>
</evidence>
<dbReference type="InterPro" id="IPR036396">
    <property type="entry name" value="Cyt_P450_sf"/>
</dbReference>
<sequence>MTDADPRTRLPASRRGPDREDPAPAGALDPGRETAGSLDASSHGSHYHGMPPAFTARSEQSWRDPFPMYAGLRDHDPAHHVEKGDYWVLSRFADVWAAARDTETFSSAQGLTFIYGERERLGLAEAAPMVMLDPPEHTEFRRLVSRGFTPRRVADVEPAVRRFVTGRVDRIARTLAGGQAEVDVVAELFKPLPSFVVAHYLGVPEADRSRFDGWTDQIVAAGSQGDPLIATEAVAELLDYFTRLARRRRAEPGDDTISDLVAVFGDDDPLGLLRVLGFAFTMVAGGNDTTTGLLGGACELLAAHPGQRELLVREPALIPAAVEELLRLTCPVQGLARTATRDVSVAGTVIPAGRKVLLLYASANRDPREFGPDAERLDITRRPGRILAFGHGAHHCLGAAAARLQARVALEELLARFPRFTVDPVRGAFAPGHFVRRYRSLPFARDAA</sequence>
<dbReference type="PANTHER" id="PTHR46696">
    <property type="entry name" value="P450, PUTATIVE (EUROFUNG)-RELATED"/>
    <property type="match status" value="1"/>
</dbReference>
<keyword evidence="3 7" id="KW-0479">Metal-binding</keyword>
<dbReference type="GO" id="GO:0020037">
    <property type="term" value="F:heme binding"/>
    <property type="evidence" value="ECO:0007669"/>
    <property type="project" value="InterPro"/>
</dbReference>
<dbReference type="EMBL" id="BOOH01000064">
    <property type="protein sequence ID" value="GIH80774.1"/>
    <property type="molecule type" value="Genomic_DNA"/>
</dbReference>
<dbReference type="Pfam" id="PF00067">
    <property type="entry name" value="p450"/>
    <property type="match status" value="1"/>
</dbReference>
<evidence type="ECO:0000256" key="3">
    <source>
        <dbReference type="ARBA" id="ARBA00022723"/>
    </source>
</evidence>
<evidence type="ECO:0000256" key="1">
    <source>
        <dbReference type="ARBA" id="ARBA00010617"/>
    </source>
</evidence>
<dbReference type="PRINTS" id="PR00359">
    <property type="entry name" value="BP450"/>
</dbReference>
<dbReference type="PROSITE" id="PS00086">
    <property type="entry name" value="CYTOCHROME_P450"/>
    <property type="match status" value="1"/>
</dbReference>
<keyword evidence="6 7" id="KW-0503">Monooxygenase</keyword>
<evidence type="ECO:0000256" key="6">
    <source>
        <dbReference type="ARBA" id="ARBA00023033"/>
    </source>
</evidence>
<dbReference type="GO" id="GO:0008395">
    <property type="term" value="F:steroid hydroxylase activity"/>
    <property type="evidence" value="ECO:0007669"/>
    <property type="project" value="TreeGrafter"/>
</dbReference>
<dbReference type="Gene3D" id="1.10.630.10">
    <property type="entry name" value="Cytochrome P450"/>
    <property type="match status" value="1"/>
</dbReference>
<organism evidence="9 10">
    <name type="scientific">Planobispora longispora</name>
    <dbReference type="NCBI Taxonomy" id="28887"/>
    <lineage>
        <taxon>Bacteria</taxon>
        <taxon>Bacillati</taxon>
        <taxon>Actinomycetota</taxon>
        <taxon>Actinomycetes</taxon>
        <taxon>Streptosporangiales</taxon>
        <taxon>Streptosporangiaceae</taxon>
        <taxon>Planobispora</taxon>
    </lineage>
</organism>
<proteinExistence type="inferred from homology"/>
<dbReference type="InterPro" id="IPR017972">
    <property type="entry name" value="Cyt_P450_CS"/>
</dbReference>
<dbReference type="GO" id="GO:0005506">
    <property type="term" value="F:iron ion binding"/>
    <property type="evidence" value="ECO:0007669"/>
    <property type="project" value="InterPro"/>
</dbReference>
<evidence type="ECO:0000256" key="2">
    <source>
        <dbReference type="ARBA" id="ARBA00022617"/>
    </source>
</evidence>
<evidence type="ECO:0000313" key="9">
    <source>
        <dbReference type="EMBL" id="GIH80774.1"/>
    </source>
</evidence>
<dbReference type="Proteomes" id="UP000616724">
    <property type="component" value="Unassembled WGS sequence"/>
</dbReference>
<protein>
    <submittedName>
        <fullName evidence="9">Cytochrome P450</fullName>
    </submittedName>
</protein>
<dbReference type="InterPro" id="IPR002397">
    <property type="entry name" value="Cyt_P450_B"/>
</dbReference>